<feature type="region of interest" description="Disordered" evidence="1">
    <location>
        <begin position="1"/>
        <end position="35"/>
    </location>
</feature>
<comment type="caution">
    <text evidence="2">The sequence shown here is derived from an EMBL/GenBank/DDBJ whole genome shotgun (WGS) entry which is preliminary data.</text>
</comment>
<gene>
    <name evidence="2" type="ORF">PM001_LOCUS33245</name>
</gene>
<evidence type="ECO:0000313" key="3">
    <source>
        <dbReference type="Proteomes" id="UP001162060"/>
    </source>
</evidence>
<reference evidence="2" key="1">
    <citation type="submission" date="2024-01" db="EMBL/GenBank/DDBJ databases">
        <authorList>
            <person name="Webb A."/>
        </authorList>
    </citation>
    <scope>NUCLEOTIDE SEQUENCE</scope>
    <source>
        <strain evidence="2">Pm1</strain>
    </source>
</reference>
<evidence type="ECO:0000313" key="2">
    <source>
        <dbReference type="EMBL" id="CAK7948095.1"/>
    </source>
</evidence>
<feature type="compositionally biased region" description="Basic and acidic residues" evidence="1">
    <location>
        <begin position="17"/>
        <end position="35"/>
    </location>
</feature>
<dbReference type="Proteomes" id="UP001162060">
    <property type="component" value="Unassembled WGS sequence"/>
</dbReference>
<protein>
    <submittedName>
        <fullName evidence="2">Uncharacterized protein</fullName>
    </submittedName>
</protein>
<dbReference type="EMBL" id="CAKLBY020000392">
    <property type="protein sequence ID" value="CAK7948095.1"/>
    <property type="molecule type" value="Genomic_DNA"/>
</dbReference>
<evidence type="ECO:0000256" key="1">
    <source>
        <dbReference type="SAM" id="MobiDB-lite"/>
    </source>
</evidence>
<proteinExistence type="predicted"/>
<name>A0AAV1VP55_9STRA</name>
<accession>A0AAV1VP55</accession>
<sequence length="69" mass="7308">MSSQTQGIHANFPDAGTGHEDEVISVASRHETEDTRAQREASVAAGVPVAVDEKLVLQVKGLHETLGKT</sequence>
<dbReference type="AlphaFoldDB" id="A0AAV1VP55"/>
<organism evidence="2 3">
    <name type="scientific">Peronospora matthiolae</name>
    <dbReference type="NCBI Taxonomy" id="2874970"/>
    <lineage>
        <taxon>Eukaryota</taxon>
        <taxon>Sar</taxon>
        <taxon>Stramenopiles</taxon>
        <taxon>Oomycota</taxon>
        <taxon>Peronosporomycetes</taxon>
        <taxon>Peronosporales</taxon>
        <taxon>Peronosporaceae</taxon>
        <taxon>Peronospora</taxon>
    </lineage>
</organism>